<evidence type="ECO:0000313" key="2">
    <source>
        <dbReference type="Proteomes" id="UP000199572"/>
    </source>
</evidence>
<dbReference type="RefSeq" id="WP_090885565.1">
    <property type="nucleotide sequence ID" value="NZ_FOGG01000017.1"/>
</dbReference>
<accession>A0A1H9SCR1</accession>
<reference evidence="1 2" key="1">
    <citation type="submission" date="2016-10" db="EMBL/GenBank/DDBJ databases">
        <authorList>
            <person name="de Groot N.N."/>
        </authorList>
    </citation>
    <scope>NUCLEOTIDE SEQUENCE [LARGE SCALE GENOMIC DNA]</scope>
    <source>
        <strain evidence="1 2">DSM 18610</strain>
    </source>
</reference>
<evidence type="ECO:0000313" key="1">
    <source>
        <dbReference type="EMBL" id="SER82800.1"/>
    </source>
</evidence>
<evidence type="ECO:0008006" key="3">
    <source>
        <dbReference type="Google" id="ProtNLM"/>
    </source>
</evidence>
<dbReference type="AlphaFoldDB" id="A0A1H9SCR1"/>
<proteinExistence type="predicted"/>
<dbReference type="PROSITE" id="PS51257">
    <property type="entry name" value="PROKAR_LIPOPROTEIN"/>
    <property type="match status" value="1"/>
</dbReference>
<dbReference type="Pfam" id="PF11153">
    <property type="entry name" value="DUF2931"/>
    <property type="match status" value="1"/>
</dbReference>
<dbReference type="EMBL" id="FOGG01000017">
    <property type="protein sequence ID" value="SER82800.1"/>
    <property type="molecule type" value="Genomic_DNA"/>
</dbReference>
<dbReference type="STRING" id="390241.SAMN04488023_11787"/>
<dbReference type="Proteomes" id="UP000199572">
    <property type="component" value="Unassembled WGS sequence"/>
</dbReference>
<organism evidence="1 2">
    <name type="scientific">Pedobacter rhizosphaerae</name>
    <dbReference type="NCBI Taxonomy" id="390241"/>
    <lineage>
        <taxon>Bacteria</taxon>
        <taxon>Pseudomonadati</taxon>
        <taxon>Bacteroidota</taxon>
        <taxon>Sphingobacteriia</taxon>
        <taxon>Sphingobacteriales</taxon>
        <taxon>Sphingobacteriaceae</taxon>
        <taxon>Pedobacter</taxon>
    </lineage>
</organism>
<sequence length="368" mass="41890">MKLNYKLLFLITLTLISCKAKNMDEKFDWTGTLSAPEEYPIEVVEGELSGEGFGQNFEHWGIIAPGWGNEGGTVSVGPDTKNLPDFLGLTWISFVEKKVYSGQFQLPKEKLLALFKKGYADIVDPKKRNTYKSIVVGLAPKGQVSLWVAGDGNQAEVAHFVAKDTHIDTAKVAEEDKYMFTKKYVEESLQNPNVIAPETQEKIRATGYPEASLYTNIYPQKYNWQPKVILPAGYTLKFLQLMMCNGEKEYTPTENNALAPANRAIPYLLSGKFTDGTNEYWFDTVITNDREYLSRMQKNGTRTPIPLDFDRNEINQLYQKQLDKNVASHLILQINPKNKTISMNLEQQAKVFPIQQFQFQLQDYGNEH</sequence>
<name>A0A1H9SCR1_9SPHI</name>
<gene>
    <name evidence="1" type="ORF">SAMN04488023_11787</name>
</gene>
<protein>
    <recommendedName>
        <fullName evidence="3">DUF2931 family protein</fullName>
    </recommendedName>
</protein>
<keyword evidence="2" id="KW-1185">Reference proteome</keyword>
<dbReference type="OrthoDB" id="5702951at2"/>
<dbReference type="InterPro" id="IPR021326">
    <property type="entry name" value="DUF2931"/>
</dbReference>